<dbReference type="Proteomes" id="UP000621455">
    <property type="component" value="Unassembled WGS sequence"/>
</dbReference>
<evidence type="ECO:0000313" key="3">
    <source>
        <dbReference type="Proteomes" id="UP000621455"/>
    </source>
</evidence>
<organism evidence="2 3">
    <name type="scientific">Massilia frigida</name>
    <dbReference type="NCBI Taxonomy" id="2609281"/>
    <lineage>
        <taxon>Bacteria</taxon>
        <taxon>Pseudomonadati</taxon>
        <taxon>Pseudomonadota</taxon>
        <taxon>Betaproteobacteria</taxon>
        <taxon>Burkholderiales</taxon>
        <taxon>Oxalobacteraceae</taxon>
        <taxon>Telluria group</taxon>
        <taxon>Massilia</taxon>
    </lineage>
</organism>
<dbReference type="EMBL" id="WHJG01000001">
    <property type="protein sequence ID" value="NHZ78037.1"/>
    <property type="molecule type" value="Genomic_DNA"/>
</dbReference>
<accession>A0ABX0N5S6</accession>
<dbReference type="InterPro" id="IPR045506">
    <property type="entry name" value="DUF6484"/>
</dbReference>
<keyword evidence="3" id="KW-1185">Reference proteome</keyword>
<name>A0ABX0N5S6_9BURK</name>
<gene>
    <name evidence="2" type="ORF">F2P44_01820</name>
</gene>
<dbReference type="RefSeq" id="WP_167084455.1">
    <property type="nucleotide sequence ID" value="NZ_WHJG01000001.1"/>
</dbReference>
<protein>
    <recommendedName>
        <fullName evidence="1">DUF6484 domain-containing protein</fullName>
    </recommendedName>
</protein>
<evidence type="ECO:0000313" key="2">
    <source>
        <dbReference type="EMBL" id="NHZ78037.1"/>
    </source>
</evidence>
<feature type="domain" description="DUF6484" evidence="1">
    <location>
        <begin position="36"/>
        <end position="96"/>
    </location>
</feature>
<sequence>MTDTTMMIEQTAVASEPLAAQTHDAAQATPVTGLVIGTLTGFTSDMAPLVDFEGNPVQGPAVARTFAPLAQSDIGSMVALQFERGDITQAVVMGLLHRSAVRSKDSAQAPALTSTSSPLRVIGDGDEVKLVANRKLTLQCGRASITLDVDGNVEIRGLDLLSRAAGQNAIKGSSVSIN</sequence>
<reference evidence="2 3" key="1">
    <citation type="submission" date="2019-10" db="EMBL/GenBank/DDBJ databases">
        <title>Taxonomy of Antarctic Massilia spp.: description of Massilia rubra sp. nov., Massilia aquatica sp. nov., Massilia mucilaginosa sp. nov., Massilia frigida sp. nov. isolated from streams, lakes and regoliths.</title>
        <authorList>
            <person name="Holochova P."/>
            <person name="Sedlacek I."/>
            <person name="Kralova S."/>
            <person name="Maslanova I."/>
            <person name="Busse H.-J."/>
            <person name="Stankova E."/>
            <person name="Vrbovska V."/>
            <person name="Kovarovic V."/>
            <person name="Bartak M."/>
            <person name="Svec P."/>
            <person name="Pantucek R."/>
        </authorList>
    </citation>
    <scope>NUCLEOTIDE SEQUENCE [LARGE SCALE GENOMIC DNA]</scope>
    <source>
        <strain evidence="2 3">CCM 8695</strain>
    </source>
</reference>
<evidence type="ECO:0000259" key="1">
    <source>
        <dbReference type="Pfam" id="PF20093"/>
    </source>
</evidence>
<proteinExistence type="predicted"/>
<comment type="caution">
    <text evidence="2">The sequence shown here is derived from an EMBL/GenBank/DDBJ whole genome shotgun (WGS) entry which is preliminary data.</text>
</comment>
<dbReference type="Pfam" id="PF20093">
    <property type="entry name" value="DUF6484"/>
    <property type="match status" value="1"/>
</dbReference>